<reference evidence="6 7" key="1">
    <citation type="submission" date="2014-07" db="EMBL/GenBank/DDBJ databases">
        <title>Methanogenic archaea and the global carbon cycle.</title>
        <authorList>
            <person name="Henriksen J.R."/>
            <person name="Luke J."/>
            <person name="Reinhart S."/>
            <person name="Benedict M.N."/>
            <person name="Youngblut N.D."/>
            <person name="Metcalf M.E."/>
            <person name="Whitaker R.J."/>
            <person name="Metcalf W.W."/>
        </authorList>
    </citation>
    <scope>NUCLEOTIDE SEQUENCE [LARGE SCALE GENOMIC DNA]</scope>
    <source>
        <strain evidence="6 7">MM1</strain>
    </source>
</reference>
<evidence type="ECO:0000256" key="5">
    <source>
        <dbReference type="PIRSR" id="PIRSR006113-2"/>
    </source>
</evidence>
<protein>
    <submittedName>
        <fullName evidence="6">Queuosine biosynthesis QueD, PTPS-I</fullName>
    </submittedName>
</protein>
<evidence type="ECO:0000313" key="6">
    <source>
        <dbReference type="EMBL" id="AKB85769.1"/>
    </source>
</evidence>
<feature type="binding site" evidence="5">
    <location>
        <position position="16"/>
    </location>
    <ligand>
        <name>Zn(2+)</name>
        <dbReference type="ChEBI" id="CHEBI:29105"/>
    </ligand>
</feature>
<feature type="active site" description="Charge relay system" evidence="4">
    <location>
        <position position="104"/>
    </location>
</feature>
<dbReference type="Pfam" id="PF01242">
    <property type="entry name" value="PTPS"/>
    <property type="match status" value="1"/>
</dbReference>
<evidence type="ECO:0000313" key="7">
    <source>
        <dbReference type="Proteomes" id="UP000033048"/>
    </source>
</evidence>
<proteinExistence type="predicted"/>
<sequence>MTKMRLGIIEHIDSAHYLPEHETCGIVHGHTYKIEIVLEGEKQENGMVMDFYEIKKGVRETLKKYDHKLLNDILPFPSAENMCEQIHADLSEKLGYPLSVKVWEGHGKWCELNGLK</sequence>
<evidence type="ECO:0000256" key="4">
    <source>
        <dbReference type="PIRSR" id="PIRSR006113-1"/>
    </source>
</evidence>
<evidence type="ECO:0000256" key="1">
    <source>
        <dbReference type="ARBA" id="ARBA00022723"/>
    </source>
</evidence>
<dbReference type="GeneID" id="24894282"/>
<dbReference type="Gene3D" id="3.30.479.10">
    <property type="entry name" value="6-pyruvoyl tetrahydropterin synthase/QueD"/>
    <property type="match status" value="1"/>
</dbReference>
<comment type="cofactor">
    <cofactor evidence="5">
        <name>Zn(2+)</name>
        <dbReference type="ChEBI" id="CHEBI:29105"/>
    </cofactor>
    <text evidence="5">Binds 1 zinc ion per subunit.</text>
</comment>
<feature type="active site" description="Charge relay system" evidence="4">
    <location>
        <position position="67"/>
    </location>
</feature>
<organism evidence="6 7">
    <name type="scientific">Methanococcoides methylutens MM1</name>
    <dbReference type="NCBI Taxonomy" id="1434104"/>
    <lineage>
        <taxon>Archaea</taxon>
        <taxon>Methanobacteriati</taxon>
        <taxon>Methanobacteriota</taxon>
        <taxon>Stenosarchaea group</taxon>
        <taxon>Methanomicrobia</taxon>
        <taxon>Methanosarcinales</taxon>
        <taxon>Methanosarcinaceae</taxon>
        <taxon>Methanococcoides</taxon>
    </lineage>
</organism>
<evidence type="ECO:0000256" key="2">
    <source>
        <dbReference type="ARBA" id="ARBA00022833"/>
    </source>
</evidence>
<dbReference type="InterPro" id="IPR038418">
    <property type="entry name" value="6-PTP_synth/QueD_sf"/>
</dbReference>
<dbReference type="PANTHER" id="PTHR12589">
    <property type="entry name" value="PYRUVOYL TETRAHYDROBIOPTERIN SYNTHASE"/>
    <property type="match status" value="1"/>
</dbReference>
<dbReference type="SUPFAM" id="SSF55620">
    <property type="entry name" value="Tetrahydrobiopterin biosynthesis enzymes-like"/>
    <property type="match status" value="1"/>
</dbReference>
<keyword evidence="3" id="KW-0456">Lyase</keyword>
<dbReference type="AlphaFoldDB" id="A0A0E3X0J5"/>
<name>A0A0E3X0J5_METMT</name>
<keyword evidence="1 5" id="KW-0479">Metal-binding</keyword>
<dbReference type="Proteomes" id="UP000033048">
    <property type="component" value="Chromosome"/>
</dbReference>
<dbReference type="InterPro" id="IPR007115">
    <property type="entry name" value="6-PTP_synth/QueD"/>
</dbReference>
<dbReference type="RefSeq" id="WP_048205823.1">
    <property type="nucleotide sequence ID" value="NZ_CP009518.1"/>
</dbReference>
<feature type="binding site" evidence="5">
    <location>
        <position position="30"/>
    </location>
    <ligand>
        <name>Zn(2+)</name>
        <dbReference type="ChEBI" id="CHEBI:29105"/>
    </ligand>
</feature>
<dbReference type="KEGG" id="mmet:MCMEM_1716"/>
<feature type="binding site" evidence="5">
    <location>
        <position position="28"/>
    </location>
    <ligand>
        <name>Zn(2+)</name>
        <dbReference type="ChEBI" id="CHEBI:29105"/>
    </ligand>
</feature>
<dbReference type="HOGENOM" id="CLU_111016_6_1_2"/>
<dbReference type="PANTHER" id="PTHR12589:SF7">
    <property type="entry name" value="6-PYRUVOYL TETRAHYDROBIOPTERIN SYNTHASE"/>
    <property type="match status" value="1"/>
</dbReference>
<dbReference type="GO" id="GO:0016829">
    <property type="term" value="F:lyase activity"/>
    <property type="evidence" value="ECO:0007669"/>
    <property type="project" value="UniProtKB-KW"/>
</dbReference>
<dbReference type="GO" id="GO:0046872">
    <property type="term" value="F:metal ion binding"/>
    <property type="evidence" value="ECO:0007669"/>
    <property type="project" value="UniProtKB-KW"/>
</dbReference>
<dbReference type="PATRIC" id="fig|1434104.5.peg.1862"/>
<dbReference type="PIRSF" id="PIRSF006113">
    <property type="entry name" value="PTP_synth"/>
    <property type="match status" value="1"/>
</dbReference>
<keyword evidence="7" id="KW-1185">Reference proteome</keyword>
<keyword evidence="2 5" id="KW-0862">Zinc</keyword>
<dbReference type="NCBIfam" id="TIGR03367">
    <property type="entry name" value="queuosine_QueD"/>
    <property type="match status" value="1"/>
</dbReference>
<dbReference type="STRING" id="1434104.MCMEM_1716"/>
<accession>A0A0E3X0J5</accession>
<feature type="active site" description="Proton acceptor" evidence="4">
    <location>
        <position position="24"/>
    </location>
</feature>
<dbReference type="EMBL" id="CP009518">
    <property type="protein sequence ID" value="AKB85769.1"/>
    <property type="molecule type" value="Genomic_DNA"/>
</dbReference>
<evidence type="ECO:0000256" key="3">
    <source>
        <dbReference type="ARBA" id="ARBA00023239"/>
    </source>
</evidence>
<dbReference type="OrthoDB" id="6529at2157"/>
<gene>
    <name evidence="6" type="ORF">MCMEM_1716</name>
</gene>